<name>N1WER8_9LEPT</name>
<keyword evidence="2" id="KW-1185">Reference proteome</keyword>
<gene>
    <name evidence="1" type="ORF">LEP1GSC060_2972</name>
</gene>
<dbReference type="EMBL" id="AOHC02000037">
    <property type="protein sequence ID" value="EMY77435.1"/>
    <property type="molecule type" value="Genomic_DNA"/>
</dbReference>
<evidence type="ECO:0000313" key="1">
    <source>
        <dbReference type="EMBL" id="EMY77435.1"/>
    </source>
</evidence>
<accession>N1WER8</accession>
<reference evidence="1" key="1">
    <citation type="submission" date="2013-03" db="EMBL/GenBank/DDBJ databases">
        <authorList>
            <person name="Harkins D.M."/>
            <person name="Durkin A.S."/>
            <person name="Brinkac L.M."/>
            <person name="Haft D.H."/>
            <person name="Selengut J.D."/>
            <person name="Sanka R."/>
            <person name="DePew J."/>
            <person name="Purushe J."/>
            <person name="Hartskeerl R.A."/>
            <person name="Ahmed A."/>
            <person name="van der Linden H."/>
            <person name="Goris M.G.A."/>
            <person name="Vinetz J.M."/>
            <person name="Sutton G.G."/>
            <person name="Nierman W.C."/>
            <person name="Fouts D.E."/>
        </authorList>
    </citation>
    <scope>NUCLEOTIDE SEQUENCE [LARGE SCALE GENOMIC DNA]</scope>
    <source>
        <strain evidence="1">ICFT</strain>
    </source>
</reference>
<proteinExistence type="predicted"/>
<dbReference type="Proteomes" id="UP000012313">
    <property type="component" value="Unassembled WGS sequence"/>
</dbReference>
<evidence type="ECO:0000313" key="2">
    <source>
        <dbReference type="Proteomes" id="UP000012313"/>
    </source>
</evidence>
<comment type="caution">
    <text evidence="1">The sequence shown here is derived from an EMBL/GenBank/DDBJ whole genome shotgun (WGS) entry which is preliminary data.</text>
</comment>
<protein>
    <submittedName>
        <fullName evidence="1">Uncharacterized protein</fullName>
    </submittedName>
</protein>
<organism evidence="1 2">
    <name type="scientific">Leptospira weilii serovar Ranarum str. ICFT</name>
    <dbReference type="NCBI Taxonomy" id="1218598"/>
    <lineage>
        <taxon>Bacteria</taxon>
        <taxon>Pseudomonadati</taxon>
        <taxon>Spirochaetota</taxon>
        <taxon>Spirochaetia</taxon>
        <taxon>Leptospirales</taxon>
        <taxon>Leptospiraceae</taxon>
        <taxon>Leptospira</taxon>
    </lineage>
</organism>
<sequence>MIQTFIPIRNPFQSIFEKYQQTILLLTFICRKLKTGSAISLHQNLFSMRDFYDEKRVLNFSSTELKG</sequence>
<dbReference type="AlphaFoldDB" id="N1WER8"/>